<evidence type="ECO:0000313" key="2">
    <source>
        <dbReference type="EMBL" id="MFD1105164.1"/>
    </source>
</evidence>
<dbReference type="Proteomes" id="UP001597203">
    <property type="component" value="Unassembled WGS sequence"/>
</dbReference>
<organism evidence="2 3">
    <name type="scientific">Sphingobium olei</name>
    <dbReference type="NCBI Taxonomy" id="420955"/>
    <lineage>
        <taxon>Bacteria</taxon>
        <taxon>Pseudomonadati</taxon>
        <taxon>Pseudomonadota</taxon>
        <taxon>Alphaproteobacteria</taxon>
        <taxon>Sphingomonadales</taxon>
        <taxon>Sphingomonadaceae</taxon>
        <taxon>Sphingobium</taxon>
    </lineage>
</organism>
<dbReference type="RefSeq" id="WP_380910765.1">
    <property type="nucleotide sequence ID" value="NZ_JBHTLS010000120.1"/>
</dbReference>
<keyword evidence="3" id="KW-1185">Reference proteome</keyword>
<reference evidence="3" key="1">
    <citation type="journal article" date="2019" name="Int. J. Syst. Evol. Microbiol.">
        <title>The Global Catalogue of Microorganisms (GCM) 10K type strain sequencing project: providing services to taxonomists for standard genome sequencing and annotation.</title>
        <authorList>
            <consortium name="The Broad Institute Genomics Platform"/>
            <consortium name="The Broad Institute Genome Sequencing Center for Infectious Disease"/>
            <person name="Wu L."/>
            <person name="Ma J."/>
        </authorList>
    </citation>
    <scope>NUCLEOTIDE SEQUENCE [LARGE SCALE GENOMIC DNA]</scope>
    <source>
        <strain evidence="3">CCUG 54329</strain>
    </source>
</reference>
<accession>A0ABW3NZK0</accession>
<dbReference type="EMBL" id="JBHTLS010000120">
    <property type="protein sequence ID" value="MFD1105164.1"/>
    <property type="molecule type" value="Genomic_DNA"/>
</dbReference>
<sequence>MPGENDFELWLGHVGADRGVTGRLARARRLGSAGSARGRRFTGAAIGRGSSVGRVLGASDRFASLRVRRVVVKARIVKLGGKGMAAAAHLRYLQRDGVTRTGERGALWLRRGSCRWQASSSAGRAIATSSASSSRPRMAGSMRT</sequence>
<comment type="caution">
    <text evidence="2">The sequence shown here is derived from an EMBL/GenBank/DDBJ whole genome shotgun (WGS) entry which is preliminary data.</text>
</comment>
<feature type="region of interest" description="Disordered" evidence="1">
    <location>
        <begin position="125"/>
        <end position="144"/>
    </location>
</feature>
<evidence type="ECO:0000313" key="3">
    <source>
        <dbReference type="Proteomes" id="UP001597203"/>
    </source>
</evidence>
<evidence type="ECO:0000256" key="1">
    <source>
        <dbReference type="SAM" id="MobiDB-lite"/>
    </source>
</evidence>
<protein>
    <submittedName>
        <fullName evidence="2">Uncharacterized protein</fullName>
    </submittedName>
</protein>
<name>A0ABW3NZK0_9SPHN</name>
<proteinExistence type="predicted"/>
<gene>
    <name evidence="2" type="ORF">ACFQ24_09815</name>
</gene>